<dbReference type="GO" id="GO:0000287">
    <property type="term" value="F:magnesium ion binding"/>
    <property type="evidence" value="ECO:0007669"/>
    <property type="project" value="TreeGrafter"/>
</dbReference>
<dbReference type="EMBL" id="LSBI01000002">
    <property type="protein sequence ID" value="OAQ92757.1"/>
    <property type="molecule type" value="Genomic_DNA"/>
</dbReference>
<evidence type="ECO:0000256" key="2">
    <source>
        <dbReference type="ARBA" id="ARBA00022692"/>
    </source>
</evidence>
<dbReference type="Proteomes" id="UP000078240">
    <property type="component" value="Unassembled WGS sequence"/>
</dbReference>
<name>A0A179HQX4_PURLI</name>
<evidence type="ECO:0000256" key="3">
    <source>
        <dbReference type="ARBA" id="ARBA00022989"/>
    </source>
</evidence>
<accession>A0A179HQX4</accession>
<evidence type="ECO:0000313" key="7">
    <source>
        <dbReference type="EMBL" id="OAQ71687.1"/>
    </source>
</evidence>
<evidence type="ECO:0000256" key="4">
    <source>
        <dbReference type="ARBA" id="ARBA00023136"/>
    </source>
</evidence>
<dbReference type="GO" id="GO:0005886">
    <property type="term" value="C:plasma membrane"/>
    <property type="evidence" value="ECO:0007669"/>
    <property type="project" value="UniProtKB-SubCell"/>
</dbReference>
<organism evidence="8 9">
    <name type="scientific">Purpureocillium lilacinum</name>
    <name type="common">Paecilomyces lilacinus</name>
    <dbReference type="NCBI Taxonomy" id="33203"/>
    <lineage>
        <taxon>Eukaryota</taxon>
        <taxon>Fungi</taxon>
        <taxon>Dikarya</taxon>
        <taxon>Ascomycota</taxon>
        <taxon>Pezizomycotina</taxon>
        <taxon>Sordariomycetes</taxon>
        <taxon>Hypocreomycetidae</taxon>
        <taxon>Hypocreales</taxon>
        <taxon>Ophiocordycipitaceae</taxon>
        <taxon>Purpureocillium</taxon>
    </lineage>
</organism>
<feature type="region of interest" description="Disordered" evidence="5">
    <location>
        <begin position="821"/>
        <end position="862"/>
    </location>
</feature>
<dbReference type="Pfam" id="PF01544">
    <property type="entry name" value="CorA"/>
    <property type="match status" value="1"/>
</dbReference>
<protein>
    <submittedName>
        <fullName evidence="8">GTPase-activator protein for ras-like GTPase containing protein</fullName>
    </submittedName>
</protein>
<gene>
    <name evidence="7" type="ORF">VFPBJ_10466</name>
    <name evidence="8" type="ORF">VFPFJ_01918</name>
</gene>
<dbReference type="GO" id="GO:0015087">
    <property type="term" value="F:cobalt ion transmembrane transporter activity"/>
    <property type="evidence" value="ECO:0007669"/>
    <property type="project" value="TreeGrafter"/>
</dbReference>
<feature type="compositionally biased region" description="Low complexity" evidence="5">
    <location>
        <begin position="44"/>
        <end position="56"/>
    </location>
</feature>
<keyword evidence="3 6" id="KW-1133">Transmembrane helix</keyword>
<proteinExistence type="predicted"/>
<dbReference type="PANTHER" id="PTHR46494:SF1">
    <property type="entry name" value="CORA FAMILY METAL ION TRANSPORTER (EUROFUNG)"/>
    <property type="match status" value="1"/>
</dbReference>
<dbReference type="PANTHER" id="PTHR46494">
    <property type="entry name" value="CORA FAMILY METAL ION TRANSPORTER (EUROFUNG)"/>
    <property type="match status" value="1"/>
</dbReference>
<evidence type="ECO:0000313" key="9">
    <source>
        <dbReference type="Proteomes" id="UP000078340"/>
    </source>
</evidence>
<evidence type="ECO:0000256" key="6">
    <source>
        <dbReference type="SAM" id="Phobius"/>
    </source>
</evidence>
<feature type="transmembrane region" description="Helical" evidence="6">
    <location>
        <begin position="768"/>
        <end position="788"/>
    </location>
</feature>
<dbReference type="Proteomes" id="UP000078340">
    <property type="component" value="Unassembled WGS sequence"/>
</dbReference>
<dbReference type="Gene3D" id="1.20.58.340">
    <property type="entry name" value="Magnesium transport protein CorA, transmembrane region"/>
    <property type="match status" value="1"/>
</dbReference>
<dbReference type="SUPFAM" id="SSF144083">
    <property type="entry name" value="Magnesium transport protein CorA, transmembrane region"/>
    <property type="match status" value="1"/>
</dbReference>
<evidence type="ECO:0000313" key="8">
    <source>
        <dbReference type="EMBL" id="OAQ92757.1"/>
    </source>
</evidence>
<feature type="transmembrane region" description="Helical" evidence="6">
    <location>
        <begin position="736"/>
        <end position="756"/>
    </location>
</feature>
<feature type="region of interest" description="Disordered" evidence="5">
    <location>
        <begin position="44"/>
        <end position="155"/>
    </location>
</feature>
<dbReference type="GO" id="GO:0015095">
    <property type="term" value="F:magnesium ion transmembrane transporter activity"/>
    <property type="evidence" value="ECO:0007669"/>
    <property type="project" value="TreeGrafter"/>
</dbReference>
<feature type="compositionally biased region" description="Basic and acidic residues" evidence="5">
    <location>
        <begin position="65"/>
        <end position="74"/>
    </location>
</feature>
<dbReference type="InterPro" id="IPR045863">
    <property type="entry name" value="CorA_TM1_TM2"/>
</dbReference>
<evidence type="ECO:0000256" key="1">
    <source>
        <dbReference type="ARBA" id="ARBA00004651"/>
    </source>
</evidence>
<dbReference type="GO" id="GO:0050897">
    <property type="term" value="F:cobalt ion binding"/>
    <property type="evidence" value="ECO:0007669"/>
    <property type="project" value="TreeGrafter"/>
</dbReference>
<keyword evidence="4 6" id="KW-0472">Membrane</keyword>
<keyword evidence="2 6" id="KW-0812">Transmembrane</keyword>
<dbReference type="AlphaFoldDB" id="A0A179HQX4"/>
<evidence type="ECO:0000256" key="5">
    <source>
        <dbReference type="SAM" id="MobiDB-lite"/>
    </source>
</evidence>
<sequence length="890" mass="98527">MAAGPSTPPQNIEELIRAVESSHEQYIRSLRSLHDGLGAGGHGIANANSNANAQAGSSTGVHAAARRERDRADSRSSTLPLAMTPPLRAFTTFSNPPTSFGSESGLHLTTSSGNGNGNGTTIQFSQPSSLPRLRRSTLEATAERPASLCPSPRPLLPLTPVPNADPRQHHHDFSIIPDEDITWIPLLDATSSSASAGGRPVPPAPSSIVTNEPDVILVPRGHQRHRLTPMTFSDDMLMRHLRDPCLVGDGSGSSGSGDDLAEAPLAKILEEATRRRGEMSNPAMSFREFAAYERESYVNPTFEVYDVMEDSSAVRVSVDMDAAGGAGSTMGARYGGDGVPYETSDGIVDASTVWEAIKDVNLDGDAVGRITIVQEPTPLILAALHLTMSQHFDMTELLSNLVSDTPNRGRTHAFMHRAFERPPSTMLPPQACLLDAPPPPAGTPPPPVPEPVASFAHLRQRSFFFVFKYYTSVGDHLEPAPWQRFDKRPVDKRLGDHIDIAECSSVLGLSLGGAPTKPVRMRPRRERVREGFLFDTFGPWHLLSIQSFPDDQHTVRGEDFQLKSFYNGPYAFLDLLVSEYRDAGKRNLILHDRITKLITPPTEFMFDRRLRDKLLFEDKHFTYIRRYFWAYNTLAVINTGIKAMVAAYADTFTDDFWAGAHPLLWPHPAPASPEGLAYRDKMAVLRRELDKVVAELGEVLRRNERTRKEIENLRDQLFSGSSIKESRRAIDQGDNIQILTMISMVFLPLTFVTSVFGMTEFTIQVTDWRFAVTMVLVCVPFMIIVFLFQTRSFSLVGRKIAAGASYVASLPQAALASRRQDVAADAHQQHSHPHSHPHQHQPPSRRGRKHRPVATADGRNGVRFGSWRPKLWPRQRNKIVTAEDVDLGKV</sequence>
<feature type="compositionally biased region" description="Basic residues" evidence="5">
    <location>
        <begin position="829"/>
        <end position="852"/>
    </location>
</feature>
<comment type="caution">
    <text evidence="8">The sequence shown here is derived from an EMBL/GenBank/DDBJ whole genome shotgun (WGS) entry which is preliminary data.</text>
</comment>
<comment type="subcellular location">
    <subcellularLocation>
        <location evidence="1">Cell membrane</location>
        <topology evidence="1">Multi-pass membrane protein</topology>
    </subcellularLocation>
</comment>
<dbReference type="EMBL" id="LSBH01000010">
    <property type="protein sequence ID" value="OAQ71687.1"/>
    <property type="molecule type" value="Genomic_DNA"/>
</dbReference>
<reference evidence="8 9" key="1">
    <citation type="submission" date="2016-02" db="EMBL/GenBank/DDBJ databases">
        <title>Biosynthesis of antibiotic leucinostatins and their inhibition on Phytophthora in bio-control Purpureocillium lilacinum.</title>
        <authorList>
            <person name="Wang G."/>
            <person name="Liu Z."/>
            <person name="Lin R."/>
            <person name="Li E."/>
            <person name="Mao Z."/>
            <person name="Ling J."/>
            <person name="Yin W."/>
            <person name="Xie B."/>
        </authorList>
    </citation>
    <scope>NUCLEOTIDE SEQUENCE [LARGE SCALE GENOMIC DNA]</scope>
    <source>
        <strain evidence="7">PLBJ-1</strain>
        <strain evidence="8">PLFJ-1</strain>
    </source>
</reference>
<feature type="compositionally biased region" description="Polar residues" evidence="5">
    <location>
        <begin position="91"/>
        <end position="102"/>
    </location>
</feature>
<dbReference type="InterPro" id="IPR002523">
    <property type="entry name" value="MgTranspt_CorA/ZnTranspt_ZntB"/>
</dbReference>